<protein>
    <recommendedName>
        <fullName evidence="4">Integral membrane protein</fullName>
    </recommendedName>
</protein>
<gene>
    <name evidence="2" type="ORF">GCM10025862_24890</name>
</gene>
<keyword evidence="1" id="KW-1133">Transmembrane helix</keyword>
<keyword evidence="1" id="KW-0812">Transmembrane</keyword>
<feature type="transmembrane region" description="Helical" evidence="1">
    <location>
        <begin position="87"/>
        <end position="107"/>
    </location>
</feature>
<evidence type="ECO:0000256" key="1">
    <source>
        <dbReference type="SAM" id="Phobius"/>
    </source>
</evidence>
<reference evidence="3" key="1">
    <citation type="journal article" date="2019" name="Int. J. Syst. Evol. Microbiol.">
        <title>The Global Catalogue of Microorganisms (GCM) 10K type strain sequencing project: providing services to taxonomists for standard genome sequencing and annotation.</title>
        <authorList>
            <consortium name="The Broad Institute Genomics Platform"/>
            <consortium name="The Broad Institute Genome Sequencing Center for Infectious Disease"/>
            <person name="Wu L."/>
            <person name="Ma J."/>
        </authorList>
    </citation>
    <scope>NUCLEOTIDE SEQUENCE [LARGE SCALE GENOMIC DNA]</scope>
    <source>
        <strain evidence="3">NBRC 105830</strain>
    </source>
</reference>
<name>A0ABQ6HS13_9MICO</name>
<comment type="caution">
    <text evidence="2">The sequence shown here is derived from an EMBL/GenBank/DDBJ whole genome shotgun (WGS) entry which is preliminary data.</text>
</comment>
<evidence type="ECO:0000313" key="3">
    <source>
        <dbReference type="Proteomes" id="UP001157109"/>
    </source>
</evidence>
<dbReference type="Proteomes" id="UP001157109">
    <property type="component" value="Unassembled WGS sequence"/>
</dbReference>
<proteinExistence type="predicted"/>
<evidence type="ECO:0000313" key="2">
    <source>
        <dbReference type="EMBL" id="GMA20468.1"/>
    </source>
</evidence>
<accession>A0ABQ6HS13</accession>
<evidence type="ECO:0008006" key="4">
    <source>
        <dbReference type="Google" id="ProtNLM"/>
    </source>
</evidence>
<feature type="transmembrane region" description="Helical" evidence="1">
    <location>
        <begin position="54"/>
        <end position="75"/>
    </location>
</feature>
<organism evidence="2 3">
    <name type="scientific">Arsenicicoccus piscis</name>
    <dbReference type="NCBI Taxonomy" id="673954"/>
    <lineage>
        <taxon>Bacteria</taxon>
        <taxon>Bacillati</taxon>
        <taxon>Actinomycetota</taxon>
        <taxon>Actinomycetes</taxon>
        <taxon>Micrococcales</taxon>
        <taxon>Intrasporangiaceae</taxon>
        <taxon>Arsenicicoccus</taxon>
    </lineage>
</organism>
<keyword evidence="1" id="KW-0472">Membrane</keyword>
<keyword evidence="3" id="KW-1185">Reference proteome</keyword>
<sequence>MVHYVTLALLLFGFLQSLPVKKALPVLVWGARLQLLSGLALAAAGSMATGDQKVGGMFIGVKLIIMLVVVGLVEVSAAKGKRDEQSAALLYAAGVLALVNVVVAYALPH</sequence>
<dbReference type="EMBL" id="BSUJ01000001">
    <property type="protein sequence ID" value="GMA20468.1"/>
    <property type="molecule type" value="Genomic_DNA"/>
</dbReference>